<dbReference type="InParanoid" id="A0A4W3J6E1"/>
<feature type="domain" description="CCR4-NOT transcription complex subunit 1 HEAT repeat" evidence="1">
    <location>
        <begin position="500"/>
        <end position="656"/>
    </location>
</feature>
<dbReference type="Pfam" id="PF22940">
    <property type="entry name" value="CNOT1_1st"/>
    <property type="match status" value="1"/>
</dbReference>
<dbReference type="Ensembl" id="ENSCMIT00000028554.1">
    <property type="protein sequence ID" value="ENSCMIP00000028110.1"/>
    <property type="gene ID" value="ENSCMIG00000012221.1"/>
</dbReference>
<dbReference type="Pfam" id="PF16418">
    <property type="entry name" value="CNOT1_HEAT"/>
    <property type="match status" value="1"/>
</dbReference>
<dbReference type="GO" id="GO:0030015">
    <property type="term" value="C:CCR4-NOT core complex"/>
    <property type="evidence" value="ECO:0007669"/>
    <property type="project" value="InterPro"/>
</dbReference>
<evidence type="ECO:0000313" key="3">
    <source>
        <dbReference type="Ensembl" id="ENSCMIP00000028110.1"/>
    </source>
</evidence>
<reference evidence="3" key="4">
    <citation type="submission" date="2025-08" db="UniProtKB">
        <authorList>
            <consortium name="Ensembl"/>
        </authorList>
    </citation>
    <scope>IDENTIFICATION</scope>
</reference>
<dbReference type="PANTHER" id="PTHR13162:SF8">
    <property type="entry name" value="CCR4-NOT TRANSCRIPTION COMPLEX SUBUNIT 1"/>
    <property type="match status" value="1"/>
</dbReference>
<dbReference type="InterPro" id="IPR055104">
    <property type="entry name" value="CNOT1_1st"/>
</dbReference>
<dbReference type="GO" id="GO:0000932">
    <property type="term" value="C:P-body"/>
    <property type="evidence" value="ECO:0007669"/>
    <property type="project" value="TreeGrafter"/>
</dbReference>
<name>A0A4W3J6E1_CALMI</name>
<evidence type="ECO:0000259" key="2">
    <source>
        <dbReference type="Pfam" id="PF22940"/>
    </source>
</evidence>
<dbReference type="GO" id="GO:0060090">
    <property type="term" value="F:molecular adaptor activity"/>
    <property type="evidence" value="ECO:0007669"/>
    <property type="project" value="TreeGrafter"/>
</dbReference>
<dbReference type="PANTHER" id="PTHR13162">
    <property type="entry name" value="CCR4-NOT TRANSCRIPTION COMPLEX"/>
    <property type="match status" value="1"/>
</dbReference>
<protein>
    <submittedName>
        <fullName evidence="3">Uncharacterized protein</fullName>
    </submittedName>
</protein>
<dbReference type="GO" id="GO:0000288">
    <property type="term" value="P:nuclear-transcribed mRNA catabolic process, deadenylation-dependent decay"/>
    <property type="evidence" value="ECO:0007669"/>
    <property type="project" value="TreeGrafter"/>
</dbReference>
<sequence length="876" mass="96294">MNLDSLSLALSQISYLVDNLTKKNYKSSQQEIAHIVNRHGPEADRHLLRCLFSHVDFSGDGKSSGKDFHQTQFLIQECASLITKPNFISTLCYAIDNPLHYQKSLKPSPHLFTQLSKVLKLSKVQEVIFGLALLNSSSSDLRGFALQFVKQKLPDLLRSYIDADVGGNQEGGFQDIAIEVLHLLLSHLLFGQKGAFGVGQEQIDAFLKTLRRDFPQERCPVVLAPLLYPEKRDILMDRILSDSGGIAKTMMDSSLADFMQEVGYGFCTSAEECRNIILQFGVREMTASQVARVLGMMARTHSGLTDGIPLQSISSPGSGIWSDGKDKSDSAQAHTWNVEIFIDVVKELNPNLNFKEVTYELDHPGFILRDSKGLQIVVYGIQKGMGIEVFPVDLIYRSWKHAEGQLSFIQHSLMNPDVFCFADYPCHTVVTDILKAPPEDDNREIATWKSLDLIETLLRLSELGQYEQVKQLFSFPIKHCPDMLVLALLQINPTWHTLRHELISTLMPIFLGNHPNSAIILHYAWHGQGQSPSIRQLIMHAMAEWYMRGEQYDQAKLSRILDVAQDLKALSMLLNGTPFAFVIDLAALASRREYLKLDKWLTDKIREHGEPFIQACVTFLKRRCPSIMGGLAPEKEQPKSAQLPPETLATMLMCLQACAGSVSQELSETILTMVANCGNVVNKARQPPPGVMPKVRVPSTSSIETMSPVQIDPLSGIASLTIGGSAASHTGSMSAFSTNMNSAFNTPQSPAKAFPPLSTNNQTTPFSGIGGLPSQLPGGLGTGSLTGMGTGGLGLQTVNTDPFGQRKMSTSGLNPQTFQQSKMKPCKWLCCLANCSGQSSATTLGEGNCLLFLNGVIGDLYRPTEMVNVTLTLQGV</sequence>
<dbReference type="AlphaFoldDB" id="A0A4W3J6E1"/>
<reference evidence="4" key="2">
    <citation type="journal article" date="2007" name="PLoS Biol.">
        <title>Survey sequencing and comparative analysis of the elephant shark (Callorhinchus milii) genome.</title>
        <authorList>
            <person name="Venkatesh B."/>
            <person name="Kirkness E.F."/>
            <person name="Loh Y.H."/>
            <person name="Halpern A.L."/>
            <person name="Lee A.P."/>
            <person name="Johnson J."/>
            <person name="Dandona N."/>
            <person name="Viswanathan L.D."/>
            <person name="Tay A."/>
            <person name="Venter J.C."/>
            <person name="Strausberg R.L."/>
            <person name="Brenner S."/>
        </authorList>
    </citation>
    <scope>NUCLEOTIDE SEQUENCE [LARGE SCALE GENOMIC DNA]</scope>
</reference>
<dbReference type="InterPro" id="IPR032194">
    <property type="entry name" value="CNOT1_HEAT"/>
</dbReference>
<dbReference type="GeneTree" id="ENSGT00390000014869"/>
<evidence type="ECO:0000313" key="4">
    <source>
        <dbReference type="Proteomes" id="UP000314986"/>
    </source>
</evidence>
<dbReference type="GO" id="GO:0017148">
    <property type="term" value="P:negative regulation of translation"/>
    <property type="evidence" value="ECO:0007669"/>
    <property type="project" value="InterPro"/>
</dbReference>
<evidence type="ECO:0000259" key="1">
    <source>
        <dbReference type="Pfam" id="PF16418"/>
    </source>
</evidence>
<reference evidence="3" key="5">
    <citation type="submission" date="2025-09" db="UniProtKB">
        <authorList>
            <consortium name="Ensembl"/>
        </authorList>
    </citation>
    <scope>IDENTIFICATION</scope>
</reference>
<dbReference type="Proteomes" id="UP000314986">
    <property type="component" value="Unassembled WGS sequence"/>
</dbReference>
<feature type="domain" description="CCR4-NOT transcription complex subunit 1 N-terminal" evidence="2">
    <location>
        <begin position="29"/>
        <end position="227"/>
    </location>
</feature>
<reference evidence="4" key="3">
    <citation type="journal article" date="2014" name="Nature">
        <title>Elephant shark genome provides unique insights into gnathostome evolution.</title>
        <authorList>
            <consortium name="International Elephant Shark Genome Sequencing Consortium"/>
            <person name="Venkatesh B."/>
            <person name="Lee A.P."/>
            <person name="Ravi V."/>
            <person name="Maurya A.K."/>
            <person name="Lian M.M."/>
            <person name="Swann J.B."/>
            <person name="Ohta Y."/>
            <person name="Flajnik M.F."/>
            <person name="Sutoh Y."/>
            <person name="Kasahara M."/>
            <person name="Hoon S."/>
            <person name="Gangu V."/>
            <person name="Roy S.W."/>
            <person name="Irimia M."/>
            <person name="Korzh V."/>
            <person name="Kondrychyn I."/>
            <person name="Lim Z.W."/>
            <person name="Tay B.H."/>
            <person name="Tohari S."/>
            <person name="Kong K.W."/>
            <person name="Ho S."/>
            <person name="Lorente-Galdos B."/>
            <person name="Quilez J."/>
            <person name="Marques-Bonet T."/>
            <person name="Raney B.J."/>
            <person name="Ingham P.W."/>
            <person name="Tay A."/>
            <person name="Hillier L.W."/>
            <person name="Minx P."/>
            <person name="Boehm T."/>
            <person name="Wilson R.K."/>
            <person name="Brenner S."/>
            <person name="Warren W.C."/>
        </authorList>
    </citation>
    <scope>NUCLEOTIDE SEQUENCE [LARGE SCALE GENOMIC DNA]</scope>
</reference>
<keyword evidence="4" id="KW-1185">Reference proteome</keyword>
<dbReference type="STRING" id="7868.ENSCMIP00000028110"/>
<accession>A0A4W3J6E1</accession>
<reference evidence="4" key="1">
    <citation type="journal article" date="2006" name="Science">
        <title>Ancient noncoding elements conserved in the human genome.</title>
        <authorList>
            <person name="Venkatesh B."/>
            <person name="Kirkness E.F."/>
            <person name="Loh Y.H."/>
            <person name="Halpern A.L."/>
            <person name="Lee A.P."/>
            <person name="Johnson J."/>
            <person name="Dandona N."/>
            <person name="Viswanathan L.D."/>
            <person name="Tay A."/>
            <person name="Venter J.C."/>
            <person name="Strausberg R.L."/>
            <person name="Brenner S."/>
        </authorList>
    </citation>
    <scope>NUCLEOTIDE SEQUENCE [LARGE SCALE GENOMIC DNA]</scope>
</reference>
<organism evidence="3 4">
    <name type="scientific">Callorhinchus milii</name>
    <name type="common">Ghost shark</name>
    <dbReference type="NCBI Taxonomy" id="7868"/>
    <lineage>
        <taxon>Eukaryota</taxon>
        <taxon>Metazoa</taxon>
        <taxon>Chordata</taxon>
        <taxon>Craniata</taxon>
        <taxon>Vertebrata</taxon>
        <taxon>Chondrichthyes</taxon>
        <taxon>Holocephali</taxon>
        <taxon>Chimaeriformes</taxon>
        <taxon>Callorhinchidae</taxon>
        <taxon>Callorhinchus</taxon>
    </lineage>
</organism>
<dbReference type="InterPro" id="IPR040398">
    <property type="entry name" value="Not1"/>
</dbReference>
<proteinExistence type="predicted"/>